<proteinExistence type="predicted"/>
<reference evidence="2 3" key="1">
    <citation type="submission" date="2020-06" db="EMBL/GenBank/DDBJ databases">
        <title>Genome mining for natural products.</title>
        <authorList>
            <person name="Zhang B."/>
            <person name="Shi J."/>
            <person name="Ge H."/>
        </authorList>
    </citation>
    <scope>NUCLEOTIDE SEQUENCE [LARGE SCALE GENOMIC DNA]</scope>
    <source>
        <strain evidence="2 3">NA02069</strain>
    </source>
</reference>
<dbReference type="EMBL" id="CP056041">
    <property type="protein sequence ID" value="QKZ22274.1"/>
    <property type="molecule type" value="Genomic_DNA"/>
</dbReference>
<evidence type="ECO:0000256" key="1">
    <source>
        <dbReference type="SAM" id="Coils"/>
    </source>
</evidence>
<feature type="coiled-coil region" evidence="1">
    <location>
        <begin position="46"/>
        <end position="80"/>
    </location>
</feature>
<dbReference type="RefSeq" id="WP_176577533.1">
    <property type="nucleotide sequence ID" value="NZ_CBDRGH010000011.1"/>
</dbReference>
<organism evidence="2 3">
    <name type="scientific">Streptomyces chartreusis</name>
    <dbReference type="NCBI Taxonomy" id="1969"/>
    <lineage>
        <taxon>Bacteria</taxon>
        <taxon>Bacillati</taxon>
        <taxon>Actinomycetota</taxon>
        <taxon>Actinomycetes</taxon>
        <taxon>Kitasatosporales</taxon>
        <taxon>Streptomycetaceae</taxon>
        <taxon>Streptomyces</taxon>
    </lineage>
</organism>
<dbReference type="Proteomes" id="UP000509418">
    <property type="component" value="Chromosome"/>
</dbReference>
<protein>
    <submittedName>
        <fullName evidence="2">Uncharacterized protein</fullName>
    </submittedName>
</protein>
<sequence>MTGTGAGENSGIQAGGDIRIDGSAVAVNRSTATTGAPAAADREAAVAELRAAARLLLEQVRSHQDEYEDGEELVDAAERVEAELAEDEPRRGVLLRWLGFLAPGVAATAAVAGDVAAIQDSVTSLF</sequence>
<evidence type="ECO:0000313" key="3">
    <source>
        <dbReference type="Proteomes" id="UP000509418"/>
    </source>
</evidence>
<name>A0A7H8TFV1_STRCX</name>
<accession>A0A7H8TFV1</accession>
<gene>
    <name evidence="2" type="ORF">HUT05_35905</name>
</gene>
<dbReference type="AlphaFoldDB" id="A0A7H8TFV1"/>
<keyword evidence="1" id="KW-0175">Coiled coil</keyword>
<evidence type="ECO:0000313" key="2">
    <source>
        <dbReference type="EMBL" id="QKZ22274.1"/>
    </source>
</evidence>
<keyword evidence="3" id="KW-1185">Reference proteome</keyword>